<organism evidence="3 4">
    <name type="scientific">Oceanobacillus bengalensis</name>
    <dbReference type="NCBI Taxonomy" id="1435466"/>
    <lineage>
        <taxon>Bacteria</taxon>
        <taxon>Bacillati</taxon>
        <taxon>Bacillota</taxon>
        <taxon>Bacilli</taxon>
        <taxon>Bacillales</taxon>
        <taxon>Bacillaceae</taxon>
        <taxon>Oceanobacillus</taxon>
    </lineage>
</organism>
<comment type="similarity">
    <text evidence="1">Belongs to the AHA1 family.</text>
</comment>
<dbReference type="EMBL" id="RBZO01000039">
    <property type="protein sequence ID" value="RKQ12815.1"/>
    <property type="molecule type" value="Genomic_DNA"/>
</dbReference>
<dbReference type="Pfam" id="PF08327">
    <property type="entry name" value="AHSA1"/>
    <property type="match status" value="1"/>
</dbReference>
<dbReference type="OrthoDB" id="9803476at2"/>
<dbReference type="Proteomes" id="UP000281813">
    <property type="component" value="Unassembled WGS sequence"/>
</dbReference>
<accession>A0A494YSA1</accession>
<gene>
    <name evidence="3" type="ORF">D8M05_17710</name>
</gene>
<dbReference type="RefSeq" id="WP_121134209.1">
    <property type="nucleotide sequence ID" value="NZ_JBHUFK010000056.1"/>
</dbReference>
<dbReference type="CDD" id="cd08899">
    <property type="entry name" value="SRPBCC_CalC_Aha1-like_6"/>
    <property type="match status" value="1"/>
</dbReference>
<evidence type="ECO:0000256" key="1">
    <source>
        <dbReference type="ARBA" id="ARBA00006817"/>
    </source>
</evidence>
<dbReference type="Gene3D" id="3.30.530.20">
    <property type="match status" value="1"/>
</dbReference>
<evidence type="ECO:0000259" key="2">
    <source>
        <dbReference type="Pfam" id="PF08327"/>
    </source>
</evidence>
<name>A0A494YSA1_9BACI</name>
<reference evidence="3 4" key="1">
    <citation type="journal article" date="2015" name="Antonie Van Leeuwenhoek">
        <title>Oceanobacillus bengalensis sp. nov., a bacterium isolated from seawater of the Bay of Bengal.</title>
        <authorList>
            <person name="Yongchang O."/>
            <person name="Xiang W."/>
            <person name="Wang G."/>
        </authorList>
    </citation>
    <scope>NUCLEOTIDE SEQUENCE [LARGE SCALE GENOMIC DNA]</scope>
    <source>
        <strain evidence="3 4">MCCC 1K00260</strain>
    </source>
</reference>
<protein>
    <submittedName>
        <fullName evidence="3">SRPBCC family protein</fullName>
    </submittedName>
</protein>
<sequence length="159" mass="18490">MIATIEKGNNVVTATYTRNLNHATPEVWSFLTENKKLKQWFSELEIQSLEKRGKIFFDLQDGNYEEMEILDVVENEVFAFTWPPTDSVRFELKSTGSGCELVFKEFIHNVTEHTPKDLAGWHICLDVIERLLNGKSTRNRKAEWEACYPKYQELVASIN</sequence>
<proteinExistence type="inferred from homology"/>
<keyword evidence="4" id="KW-1185">Reference proteome</keyword>
<dbReference type="InterPro" id="IPR013538">
    <property type="entry name" value="ASHA1/2-like_C"/>
</dbReference>
<dbReference type="InterPro" id="IPR023393">
    <property type="entry name" value="START-like_dom_sf"/>
</dbReference>
<evidence type="ECO:0000313" key="3">
    <source>
        <dbReference type="EMBL" id="RKQ12815.1"/>
    </source>
</evidence>
<feature type="domain" description="Activator of Hsp90 ATPase homologue 1/2-like C-terminal" evidence="2">
    <location>
        <begin position="26"/>
        <end position="132"/>
    </location>
</feature>
<dbReference type="SUPFAM" id="SSF55961">
    <property type="entry name" value="Bet v1-like"/>
    <property type="match status" value="1"/>
</dbReference>
<comment type="caution">
    <text evidence="3">The sequence shown here is derived from an EMBL/GenBank/DDBJ whole genome shotgun (WGS) entry which is preliminary data.</text>
</comment>
<evidence type="ECO:0000313" key="4">
    <source>
        <dbReference type="Proteomes" id="UP000281813"/>
    </source>
</evidence>
<dbReference type="AlphaFoldDB" id="A0A494YSA1"/>